<organism evidence="1 2">
    <name type="scientific">Xanthocytophaga flava</name>
    <dbReference type="NCBI Taxonomy" id="3048013"/>
    <lineage>
        <taxon>Bacteria</taxon>
        <taxon>Pseudomonadati</taxon>
        <taxon>Bacteroidota</taxon>
        <taxon>Cytophagia</taxon>
        <taxon>Cytophagales</taxon>
        <taxon>Rhodocytophagaceae</taxon>
        <taxon>Xanthocytophaga</taxon>
    </lineage>
</organism>
<evidence type="ECO:0000313" key="1">
    <source>
        <dbReference type="EMBL" id="MDJ1486283.1"/>
    </source>
</evidence>
<name>A0AAE3QZH3_9BACT</name>
<dbReference type="Proteomes" id="UP001241110">
    <property type="component" value="Unassembled WGS sequence"/>
</dbReference>
<dbReference type="AlphaFoldDB" id="A0AAE3QZH3"/>
<proteinExistence type="predicted"/>
<accession>A0AAE3QZH3</accession>
<keyword evidence="1" id="KW-0489">Methyltransferase</keyword>
<sequence>MAFELENTVPWGRNLDEYRSMFNLTNSDLDKRIISFGDGPASFNCEMTALSKSVVSIDPIYGFSTSQLTGRIEQIKDIVIEQTRKNLENFVWTKIKNIDELETIRLLAMDRFLKDFETGKIEGRYLNHQLPDRTQFDDLTFELGLSSHFLILYSQLGFDFHVACMTEMLRVAREIRIFPLLDLNAKRSELLDSLVAHFQTDFVVGIEKTDYEFQKKGDQMLTIKRR</sequence>
<dbReference type="EMBL" id="JASJOS010000033">
    <property type="protein sequence ID" value="MDJ1486283.1"/>
    <property type="molecule type" value="Genomic_DNA"/>
</dbReference>
<evidence type="ECO:0000313" key="2">
    <source>
        <dbReference type="Proteomes" id="UP001241110"/>
    </source>
</evidence>
<dbReference type="GO" id="GO:0032259">
    <property type="term" value="P:methylation"/>
    <property type="evidence" value="ECO:0007669"/>
    <property type="project" value="UniProtKB-KW"/>
</dbReference>
<comment type="caution">
    <text evidence="1">The sequence shown here is derived from an EMBL/GenBank/DDBJ whole genome shotgun (WGS) entry which is preliminary data.</text>
</comment>
<gene>
    <name evidence="1" type="ORF">QNI16_37730</name>
</gene>
<keyword evidence="1" id="KW-0808">Transferase</keyword>
<dbReference type="RefSeq" id="WP_313989753.1">
    <property type="nucleotide sequence ID" value="NZ_JASJOS010000033.1"/>
</dbReference>
<reference evidence="1" key="1">
    <citation type="submission" date="2023-05" db="EMBL/GenBank/DDBJ databases">
        <authorList>
            <person name="Zhang X."/>
        </authorList>
    </citation>
    <scope>NUCLEOTIDE SEQUENCE</scope>
    <source>
        <strain evidence="1">YF14B1</strain>
    </source>
</reference>
<dbReference type="GO" id="GO:0008168">
    <property type="term" value="F:methyltransferase activity"/>
    <property type="evidence" value="ECO:0007669"/>
    <property type="project" value="UniProtKB-KW"/>
</dbReference>
<protein>
    <submittedName>
        <fullName evidence="1">SAM-dependent methyltransferase</fullName>
    </submittedName>
</protein>